<gene>
    <name evidence="5" type="ORF">JOC83_002045</name>
</gene>
<comment type="caution">
    <text evidence="5">The sequence shown here is derived from an EMBL/GenBank/DDBJ whole genome shotgun (WGS) entry which is preliminary data.</text>
</comment>
<evidence type="ECO:0000256" key="3">
    <source>
        <dbReference type="SAM" id="SignalP"/>
    </source>
</evidence>
<evidence type="ECO:0000259" key="4">
    <source>
        <dbReference type="PROSITE" id="PS51352"/>
    </source>
</evidence>
<feature type="signal peptide" evidence="3">
    <location>
        <begin position="1"/>
        <end position="25"/>
    </location>
</feature>
<evidence type="ECO:0000313" key="5">
    <source>
        <dbReference type="EMBL" id="MBM7703198.1"/>
    </source>
</evidence>
<keyword evidence="3" id="KW-0732">Signal</keyword>
<dbReference type="RefSeq" id="WP_275580426.1">
    <property type="nucleotide sequence ID" value="NZ_JAFBFC010000003.1"/>
</dbReference>
<evidence type="ECO:0000256" key="2">
    <source>
        <dbReference type="ARBA" id="ARBA00023008"/>
    </source>
</evidence>
<name>A0ABS2QUM7_9BACI</name>
<dbReference type="PROSITE" id="PS51257">
    <property type="entry name" value="PROKAR_LIPOPROTEIN"/>
    <property type="match status" value="1"/>
</dbReference>
<dbReference type="PANTHER" id="PTHR12151:SF25">
    <property type="entry name" value="LINALOOL DEHYDRATASE_ISOMERASE DOMAIN-CONTAINING PROTEIN"/>
    <property type="match status" value="1"/>
</dbReference>
<dbReference type="Proteomes" id="UP000809829">
    <property type="component" value="Unassembled WGS sequence"/>
</dbReference>
<dbReference type="PANTHER" id="PTHR12151">
    <property type="entry name" value="ELECTRON TRANSPORT PROTIN SCO1/SENC FAMILY MEMBER"/>
    <property type="match status" value="1"/>
</dbReference>
<dbReference type="Gene3D" id="3.40.30.10">
    <property type="entry name" value="Glutaredoxin"/>
    <property type="match status" value="1"/>
</dbReference>
<reference evidence="5 6" key="1">
    <citation type="submission" date="2021-01" db="EMBL/GenBank/DDBJ databases">
        <title>Genomic Encyclopedia of Type Strains, Phase IV (KMG-IV): sequencing the most valuable type-strain genomes for metagenomic binning, comparative biology and taxonomic classification.</title>
        <authorList>
            <person name="Goeker M."/>
        </authorList>
    </citation>
    <scope>NUCLEOTIDE SEQUENCE [LARGE SCALE GENOMIC DNA]</scope>
    <source>
        <strain evidence="5 6">DSM 104297</strain>
    </source>
</reference>
<evidence type="ECO:0000256" key="1">
    <source>
        <dbReference type="ARBA" id="ARBA00010996"/>
    </source>
</evidence>
<feature type="domain" description="Thioredoxin" evidence="4">
    <location>
        <begin position="17"/>
        <end position="195"/>
    </location>
</feature>
<dbReference type="CDD" id="cd02968">
    <property type="entry name" value="SCO"/>
    <property type="match status" value="1"/>
</dbReference>
<proteinExistence type="inferred from homology"/>
<dbReference type="PROSITE" id="PS51352">
    <property type="entry name" value="THIOREDOXIN_2"/>
    <property type="match status" value="1"/>
</dbReference>
<dbReference type="SUPFAM" id="SSF52833">
    <property type="entry name" value="Thioredoxin-like"/>
    <property type="match status" value="1"/>
</dbReference>
<dbReference type="InterPro" id="IPR003782">
    <property type="entry name" value="SCO1/SenC"/>
</dbReference>
<dbReference type="EMBL" id="JAFBFC010000003">
    <property type="protein sequence ID" value="MBM7703198.1"/>
    <property type="molecule type" value="Genomic_DNA"/>
</dbReference>
<dbReference type="InterPro" id="IPR036249">
    <property type="entry name" value="Thioredoxin-like_sf"/>
</dbReference>
<evidence type="ECO:0000313" key="6">
    <source>
        <dbReference type="Proteomes" id="UP000809829"/>
    </source>
</evidence>
<sequence>MIRKHNKQFLAGMMILLLVALTACNSDIPDRLDWELDDFSYVNQEGDTVSKESLKGDIWVADFIFTNCETVCPPMTANMAKLQKMAEEEGLDVRFVSFSVDPEVDSPERLKEFASQFNTDLSKWDFLTGYKQDEIQEFALDNFKTIVQKPKDEDQVIHQTSFYLVDQEGKVVKDYSGVSDTPYEEIIEHIKTLQK</sequence>
<dbReference type="InterPro" id="IPR013766">
    <property type="entry name" value="Thioredoxin_domain"/>
</dbReference>
<feature type="chain" id="PRO_5046110060" evidence="3">
    <location>
        <begin position="26"/>
        <end position="195"/>
    </location>
</feature>
<organism evidence="5 6">
    <name type="scientific">Priestia iocasae</name>
    <dbReference type="NCBI Taxonomy" id="2291674"/>
    <lineage>
        <taxon>Bacteria</taxon>
        <taxon>Bacillati</taxon>
        <taxon>Bacillota</taxon>
        <taxon>Bacilli</taxon>
        <taxon>Bacillales</taxon>
        <taxon>Bacillaceae</taxon>
        <taxon>Priestia</taxon>
    </lineage>
</organism>
<comment type="similarity">
    <text evidence="1">Belongs to the SCO1/2 family.</text>
</comment>
<accession>A0ABS2QUM7</accession>
<keyword evidence="2" id="KW-0186">Copper</keyword>
<dbReference type="Pfam" id="PF02630">
    <property type="entry name" value="SCO1-SenC"/>
    <property type="match status" value="1"/>
</dbReference>
<keyword evidence="6" id="KW-1185">Reference proteome</keyword>
<protein>
    <submittedName>
        <fullName evidence="5">Protein SCO1/2</fullName>
    </submittedName>
</protein>